<reference evidence="1 4" key="2">
    <citation type="submission" date="2016-08" db="EMBL/GenBank/DDBJ databases">
        <title>Evolution of the type three secretion system and type three effector repertoires in Xanthomonas.</title>
        <authorList>
            <person name="Merda D."/>
            <person name="Briand M."/>
            <person name="Bosis E."/>
            <person name="Rousseau C."/>
            <person name="Portier P."/>
            <person name="Jacques M.-A."/>
            <person name="Fischer-Le Saux M."/>
        </authorList>
    </citation>
    <scope>NUCLEOTIDE SEQUENCE [LARGE SCALE GENOMIC DNA]</scope>
    <source>
        <strain evidence="1 4">CFBP1976</strain>
    </source>
</reference>
<evidence type="ECO:0000313" key="1">
    <source>
        <dbReference type="EMBL" id="PPV08942.1"/>
    </source>
</evidence>
<dbReference type="STRING" id="56449.XBLMG947_0574"/>
<gene>
    <name evidence="2" type="ORF">XBLMG947_0574</name>
    <name evidence="1" type="ORF">XbrCFBP1976_00630</name>
</gene>
<dbReference type="Proteomes" id="UP000239710">
    <property type="component" value="Unassembled WGS sequence"/>
</dbReference>
<dbReference type="AlphaFoldDB" id="A0A1C3NHB0"/>
<accession>A0A1C3NHB0</accession>
<protein>
    <submittedName>
        <fullName evidence="1">Magnesium transporter</fullName>
    </submittedName>
</protein>
<evidence type="ECO:0000313" key="4">
    <source>
        <dbReference type="Proteomes" id="UP000239710"/>
    </source>
</evidence>
<reference evidence="2 3" key="1">
    <citation type="submission" date="2016-06" db="EMBL/GenBank/DDBJ databases">
        <authorList>
            <person name="Kjaerup R.B."/>
            <person name="Dalgaard T.S."/>
            <person name="Juul-Madsen H.R."/>
        </authorList>
    </citation>
    <scope>NUCLEOTIDE SEQUENCE [LARGE SCALE GENOMIC DNA]</scope>
    <source>
        <strain evidence="2">LMG947</strain>
    </source>
</reference>
<sequence length="77" mass="8413">MRRCSAPALGKIEVRRSCVRVGATRRKVGTSKRNALFALRAMRAAASVRLPRHRCMPCAALCSTLPLLYASKDLPAC</sequence>
<name>A0A1C3NHB0_9XANT</name>
<dbReference type="EMBL" id="MDCE01000001">
    <property type="protein sequence ID" value="PPV08942.1"/>
    <property type="molecule type" value="Genomic_DNA"/>
</dbReference>
<dbReference type="EMBL" id="FLTX01000008">
    <property type="protein sequence ID" value="SBV49800.1"/>
    <property type="molecule type" value="Genomic_DNA"/>
</dbReference>
<dbReference type="OrthoDB" id="6009241at2"/>
<evidence type="ECO:0000313" key="3">
    <source>
        <dbReference type="Proteomes" id="UP000092503"/>
    </source>
</evidence>
<proteinExistence type="predicted"/>
<organism evidence="2 3">
    <name type="scientific">Xanthomonas bromi</name>
    <dbReference type="NCBI Taxonomy" id="56449"/>
    <lineage>
        <taxon>Bacteria</taxon>
        <taxon>Pseudomonadati</taxon>
        <taxon>Pseudomonadota</taxon>
        <taxon>Gammaproteobacteria</taxon>
        <taxon>Lysobacterales</taxon>
        <taxon>Lysobacteraceae</taxon>
        <taxon>Xanthomonas</taxon>
    </lineage>
</organism>
<keyword evidence="4" id="KW-1185">Reference proteome</keyword>
<evidence type="ECO:0000313" key="2">
    <source>
        <dbReference type="EMBL" id="SBV49800.1"/>
    </source>
</evidence>
<dbReference type="Proteomes" id="UP000092503">
    <property type="component" value="Unassembled WGS sequence"/>
</dbReference>